<keyword evidence="3" id="KW-1185">Reference proteome</keyword>
<feature type="domain" description="N-acetyltransferase" evidence="1">
    <location>
        <begin position="130"/>
        <end position="270"/>
    </location>
</feature>
<dbReference type="Pfam" id="PF00583">
    <property type="entry name" value="Acetyltransf_1"/>
    <property type="match status" value="1"/>
</dbReference>
<proteinExistence type="predicted"/>
<dbReference type="InterPro" id="IPR016181">
    <property type="entry name" value="Acyl_CoA_acyltransferase"/>
</dbReference>
<dbReference type="Gene3D" id="3.40.630.30">
    <property type="match status" value="1"/>
</dbReference>
<gene>
    <name evidence="2" type="ORF">F1193_15505</name>
</gene>
<dbReference type="CDD" id="cd04301">
    <property type="entry name" value="NAT_SF"/>
    <property type="match status" value="1"/>
</dbReference>
<evidence type="ECO:0000259" key="1">
    <source>
        <dbReference type="PROSITE" id="PS51186"/>
    </source>
</evidence>
<name>A0A5M6HLJ7_9HYPH</name>
<keyword evidence="2" id="KW-0808">Transferase</keyword>
<comment type="caution">
    <text evidence="2">The sequence shown here is derived from an EMBL/GenBank/DDBJ whole genome shotgun (WGS) entry which is preliminary data.</text>
</comment>
<dbReference type="Proteomes" id="UP000323886">
    <property type="component" value="Unassembled WGS sequence"/>
</dbReference>
<accession>A0A5M6HLJ7</accession>
<dbReference type="PROSITE" id="PS51186">
    <property type="entry name" value="GNAT"/>
    <property type="match status" value="1"/>
</dbReference>
<protein>
    <submittedName>
        <fullName evidence="2">GNAT family N-acetyltransferase</fullName>
    </submittedName>
</protein>
<evidence type="ECO:0000313" key="3">
    <source>
        <dbReference type="Proteomes" id="UP000323886"/>
    </source>
</evidence>
<sequence>MFQIEAIERDALISLHQNATDLDRKSAGLSLKTIGGTTVSIAAKLPASATAVNRAIGLGLDRPAEPDTILALADAYQSAGVASYIVHWHPDAAPSRAANWISGHGFVRAPGWMKFVRGRSAPPTPRPHRFDVRRIGAEDGLAFARIICGALGLGQAAEGWLSRLPSAPGWHAFMSYSEDQPAGAGAVFVSGETAWLDWCATAPAFRGKGSHSALLSARITAALDLGCRTIATCARDDEPTMGDDHSSYSNIVRAGFRESYVRDNYTPQRS</sequence>
<dbReference type="InterPro" id="IPR000182">
    <property type="entry name" value="GNAT_dom"/>
</dbReference>
<dbReference type="OrthoDB" id="7853039at2"/>
<dbReference type="GO" id="GO:0016747">
    <property type="term" value="F:acyltransferase activity, transferring groups other than amino-acyl groups"/>
    <property type="evidence" value="ECO:0007669"/>
    <property type="project" value="InterPro"/>
</dbReference>
<dbReference type="AlphaFoldDB" id="A0A5M6HLJ7"/>
<reference evidence="2 3" key="1">
    <citation type="submission" date="2019-09" db="EMBL/GenBank/DDBJ databases">
        <title>Draft Whole-Genome sequence of Blastochloris sulfoviridis DSM 729.</title>
        <authorList>
            <person name="Meyer T.E."/>
            <person name="Kyndt J.A."/>
        </authorList>
    </citation>
    <scope>NUCLEOTIDE SEQUENCE [LARGE SCALE GENOMIC DNA]</scope>
    <source>
        <strain evidence="2 3">DSM 729</strain>
    </source>
</reference>
<evidence type="ECO:0000313" key="2">
    <source>
        <dbReference type="EMBL" id="KAA5596732.1"/>
    </source>
</evidence>
<dbReference type="SUPFAM" id="SSF55729">
    <property type="entry name" value="Acyl-CoA N-acyltransferases (Nat)"/>
    <property type="match status" value="1"/>
</dbReference>
<dbReference type="RefSeq" id="WP_150098709.1">
    <property type="nucleotide sequence ID" value="NZ_VWPL01000042.1"/>
</dbReference>
<organism evidence="2 3">
    <name type="scientific">Blastochloris sulfoviridis</name>
    <dbReference type="NCBI Taxonomy" id="50712"/>
    <lineage>
        <taxon>Bacteria</taxon>
        <taxon>Pseudomonadati</taxon>
        <taxon>Pseudomonadota</taxon>
        <taxon>Alphaproteobacteria</taxon>
        <taxon>Hyphomicrobiales</taxon>
        <taxon>Blastochloridaceae</taxon>
        <taxon>Blastochloris</taxon>
    </lineage>
</organism>
<dbReference type="EMBL" id="VWPL01000042">
    <property type="protein sequence ID" value="KAA5596732.1"/>
    <property type="molecule type" value="Genomic_DNA"/>
</dbReference>